<dbReference type="VEuPathDB" id="PlasmoDB:PocGH01_14011300"/>
<evidence type="ECO:0000313" key="4">
    <source>
        <dbReference type="Proteomes" id="UP000078560"/>
    </source>
</evidence>
<dbReference type="PANTHER" id="PTHR13651">
    <property type="entry name" value="PROTEIN ABITRAM"/>
    <property type="match status" value="1"/>
</dbReference>
<gene>
    <name evidence="2" type="ORF">POVCU1_041570</name>
    <name evidence="1" type="ORF">POVCU2_0045140</name>
</gene>
<protein>
    <submittedName>
        <fullName evidence="2">Uncharacterized protein</fullName>
    </submittedName>
</protein>
<dbReference type="SUPFAM" id="SSF51230">
    <property type="entry name" value="Single hybrid motif"/>
    <property type="match status" value="1"/>
</dbReference>
<sequence>MCTLNEESEEIYRSVMQQVLDNVCKEKLDKFFFLIKQKNSKSKYFSLGKIKFRDDLILKLNDNLKEGETFDFIFNNSEILHKKVKKKRKEDYLINKIKASDKDILSDQKIVDKLNILLKRDMISREDNLNLLHNSYSFYDDKFCKHFYITDVNYDFEISTQINNLSILSLSKYSQFFFNILNDLKGSTCKNFKELIKENVKIEYDHRLLNADTSGKRKRKTIYINKDMVILKIFYKNNEYKIKSKINGLQVDINEHIVANPHIFFTNTQEAWVVIVKRKKDNEENWLTRAEYEEERKDIIEQYNFLFDSFEKKS</sequence>
<dbReference type="AlphaFoldDB" id="A0A1A8WZU6"/>
<accession>A0A1A8WZU6</accession>
<evidence type="ECO:0000313" key="1">
    <source>
        <dbReference type="EMBL" id="SBS87902.1"/>
    </source>
</evidence>
<evidence type="ECO:0000313" key="3">
    <source>
        <dbReference type="Proteomes" id="UP000078546"/>
    </source>
</evidence>
<proteinExistence type="predicted"/>
<dbReference type="InterPro" id="IPR011053">
    <property type="entry name" value="Single_hybrid_motif"/>
</dbReference>
<dbReference type="Proteomes" id="UP000078546">
    <property type="component" value="Unassembled WGS sequence"/>
</dbReference>
<dbReference type="Proteomes" id="UP000078560">
    <property type="component" value="Unassembled WGS sequence"/>
</dbReference>
<evidence type="ECO:0000313" key="2">
    <source>
        <dbReference type="EMBL" id="SBS97859.1"/>
    </source>
</evidence>
<name>A0A1A8WZU6_PLAOA</name>
<dbReference type="PANTHER" id="PTHR13651:SF0">
    <property type="entry name" value="PROTEIN ABITRAM"/>
    <property type="match status" value="1"/>
</dbReference>
<reference evidence="3 4" key="1">
    <citation type="submission" date="2016-05" db="EMBL/GenBank/DDBJ databases">
        <authorList>
            <person name="Naeem Raeece"/>
        </authorList>
    </citation>
    <scope>NUCLEOTIDE SEQUENCE [LARGE SCALE GENOMIC DNA]</scope>
</reference>
<organism evidence="2 3">
    <name type="scientific">Plasmodium ovale curtisi</name>
    <dbReference type="NCBI Taxonomy" id="864141"/>
    <lineage>
        <taxon>Eukaryota</taxon>
        <taxon>Sar</taxon>
        <taxon>Alveolata</taxon>
        <taxon>Apicomplexa</taxon>
        <taxon>Aconoidasida</taxon>
        <taxon>Haemosporida</taxon>
        <taxon>Plasmodiidae</taxon>
        <taxon>Plasmodium</taxon>
        <taxon>Plasmodium (Plasmodium)</taxon>
    </lineage>
</organism>
<reference evidence="2" key="2">
    <citation type="submission" date="2016-05" db="EMBL/GenBank/DDBJ databases">
        <authorList>
            <person name="Lavstsen T."/>
            <person name="Jespersen J.S."/>
        </authorList>
    </citation>
    <scope>NUCLEOTIDE SEQUENCE [LARGE SCALE GENOMIC DNA]</scope>
</reference>
<dbReference type="EMBL" id="FLQU01000603">
    <property type="protein sequence ID" value="SBS87902.1"/>
    <property type="molecule type" value="Genomic_DNA"/>
</dbReference>
<dbReference type="GO" id="GO:0005634">
    <property type="term" value="C:nucleus"/>
    <property type="evidence" value="ECO:0007669"/>
    <property type="project" value="TreeGrafter"/>
</dbReference>
<dbReference type="InterPro" id="IPR039169">
    <property type="entry name" value="Abitram"/>
</dbReference>
<dbReference type="EMBL" id="FLQV01000762">
    <property type="protein sequence ID" value="SBS97859.1"/>
    <property type="molecule type" value="Genomic_DNA"/>
</dbReference>